<protein>
    <recommendedName>
        <fullName evidence="3 7">Cobyric acid synthase</fullName>
    </recommendedName>
</protein>
<proteinExistence type="inferred from homology"/>
<comment type="pathway">
    <text evidence="1 7">Cofactor biosynthesis; adenosylcobalamin biosynthesis.</text>
</comment>
<dbReference type="GO" id="GO:0015420">
    <property type="term" value="F:ABC-type vitamin B12 transporter activity"/>
    <property type="evidence" value="ECO:0007669"/>
    <property type="project" value="UniProtKB-UniRule"/>
</dbReference>
<evidence type="ECO:0000313" key="11">
    <source>
        <dbReference type="Proteomes" id="UP000543030"/>
    </source>
</evidence>
<evidence type="ECO:0000259" key="8">
    <source>
        <dbReference type="Pfam" id="PF01656"/>
    </source>
</evidence>
<dbReference type="UniPathway" id="UPA00148"/>
<dbReference type="Pfam" id="PF01656">
    <property type="entry name" value="CbiA"/>
    <property type="match status" value="1"/>
</dbReference>
<keyword evidence="10" id="KW-0436">Ligase</keyword>
<gene>
    <name evidence="7" type="primary">cobQ</name>
    <name evidence="10" type="ORF">HNQ50_001696</name>
</gene>
<dbReference type="NCBIfam" id="NF001989">
    <property type="entry name" value="PRK00784.1"/>
    <property type="match status" value="1"/>
</dbReference>
<evidence type="ECO:0000256" key="2">
    <source>
        <dbReference type="ARBA" id="ARBA00006205"/>
    </source>
</evidence>
<dbReference type="InterPro" id="IPR027417">
    <property type="entry name" value="P-loop_NTPase"/>
</dbReference>
<evidence type="ECO:0000256" key="4">
    <source>
        <dbReference type="ARBA" id="ARBA00022573"/>
    </source>
</evidence>
<dbReference type="SUPFAM" id="SSF52540">
    <property type="entry name" value="P-loop containing nucleoside triphosphate hydrolases"/>
    <property type="match status" value="1"/>
</dbReference>
<evidence type="ECO:0000256" key="7">
    <source>
        <dbReference type="HAMAP-Rule" id="MF_00028"/>
    </source>
</evidence>
<dbReference type="InterPro" id="IPR047045">
    <property type="entry name" value="CobQ_N"/>
</dbReference>
<evidence type="ECO:0000256" key="6">
    <source>
        <dbReference type="ARBA" id="ARBA00025166"/>
    </source>
</evidence>
<dbReference type="HAMAP" id="MF_00028">
    <property type="entry name" value="CobQ"/>
    <property type="match status" value="1"/>
</dbReference>
<dbReference type="InterPro" id="IPR011698">
    <property type="entry name" value="GATase_3"/>
</dbReference>
<dbReference type="PROSITE" id="PS51274">
    <property type="entry name" value="GATASE_COBBQ"/>
    <property type="match status" value="1"/>
</dbReference>
<evidence type="ECO:0000256" key="5">
    <source>
        <dbReference type="ARBA" id="ARBA00022962"/>
    </source>
</evidence>
<dbReference type="Gene3D" id="3.40.50.300">
    <property type="entry name" value="P-loop containing nucleotide triphosphate hydrolases"/>
    <property type="match status" value="1"/>
</dbReference>
<evidence type="ECO:0000256" key="1">
    <source>
        <dbReference type="ARBA" id="ARBA00004953"/>
    </source>
</evidence>
<dbReference type="SUPFAM" id="SSF52317">
    <property type="entry name" value="Class I glutamine amidotransferase-like"/>
    <property type="match status" value="1"/>
</dbReference>
<dbReference type="CDD" id="cd01750">
    <property type="entry name" value="GATase1_CobQ"/>
    <property type="match status" value="1"/>
</dbReference>
<dbReference type="InterPro" id="IPR033949">
    <property type="entry name" value="CobQ_GATase1"/>
</dbReference>
<evidence type="ECO:0000313" key="10">
    <source>
        <dbReference type="EMBL" id="MBB5190973.1"/>
    </source>
</evidence>
<dbReference type="PANTHER" id="PTHR21343">
    <property type="entry name" value="DETHIOBIOTIN SYNTHETASE"/>
    <property type="match status" value="1"/>
</dbReference>
<organism evidence="10 11">
    <name type="scientific">Silvimonas terrae</name>
    <dbReference type="NCBI Taxonomy" id="300266"/>
    <lineage>
        <taxon>Bacteria</taxon>
        <taxon>Pseudomonadati</taxon>
        <taxon>Pseudomonadota</taxon>
        <taxon>Betaproteobacteria</taxon>
        <taxon>Neisseriales</taxon>
        <taxon>Chitinibacteraceae</taxon>
        <taxon>Silvimonas</taxon>
    </lineage>
</organism>
<comment type="caution">
    <text evidence="10">The sequence shown here is derived from an EMBL/GenBank/DDBJ whole genome shotgun (WGS) entry which is preliminary data.</text>
</comment>
<comment type="function">
    <text evidence="6 7">Catalyzes amidations at positions B, D, E, and G on adenosylcobyrinic A,C-diamide. NH(2) groups are provided by glutamine, and one molecule of ATP is hydrogenolyzed for each amidation.</text>
</comment>
<dbReference type="GO" id="GO:0009236">
    <property type="term" value="P:cobalamin biosynthetic process"/>
    <property type="evidence" value="ECO:0007669"/>
    <property type="project" value="UniProtKB-UniRule"/>
</dbReference>
<evidence type="ECO:0000259" key="9">
    <source>
        <dbReference type="Pfam" id="PF07685"/>
    </source>
</evidence>
<dbReference type="GO" id="GO:0016874">
    <property type="term" value="F:ligase activity"/>
    <property type="evidence" value="ECO:0007669"/>
    <property type="project" value="UniProtKB-KW"/>
</dbReference>
<dbReference type="NCBIfam" id="TIGR00313">
    <property type="entry name" value="cobQ"/>
    <property type="match status" value="1"/>
</dbReference>
<dbReference type="PANTHER" id="PTHR21343:SF1">
    <property type="entry name" value="COBYRIC ACID SYNTHASE"/>
    <property type="match status" value="1"/>
</dbReference>
<feature type="domain" description="CobB/CobQ-like glutamine amidotransferase" evidence="9">
    <location>
        <begin position="253"/>
        <end position="435"/>
    </location>
</feature>
<reference evidence="10 11" key="1">
    <citation type="submission" date="2020-08" db="EMBL/GenBank/DDBJ databases">
        <title>Genomic Encyclopedia of Type Strains, Phase IV (KMG-IV): sequencing the most valuable type-strain genomes for metagenomic binning, comparative biology and taxonomic classification.</title>
        <authorList>
            <person name="Goeker M."/>
        </authorList>
    </citation>
    <scope>NUCLEOTIDE SEQUENCE [LARGE SCALE GENOMIC DNA]</scope>
    <source>
        <strain evidence="10 11">DSM 18233</strain>
    </source>
</reference>
<feature type="active site" description="Nucleophile" evidence="7">
    <location>
        <position position="332"/>
    </location>
</feature>
<dbReference type="InterPro" id="IPR029062">
    <property type="entry name" value="Class_I_gatase-like"/>
</dbReference>
<dbReference type="Proteomes" id="UP000543030">
    <property type="component" value="Unassembled WGS sequence"/>
</dbReference>
<sequence length="484" mass="51559">MAGAVMIQGTSSDSGKSTLVGALCRLALRRGLTVAPFKPQNMSLNSAVTVDGGEIGRAQAWQALAAGIAPEIDMNPVLLKPNSDIGAQVIIHGHAIGNYNARAYHDYKPTALKAVLASFGRLQARMDAVIVEGAGSPAEVNLRANDIANMGFAEAADCPVILVADIDRGGVFAQIIGTLACLSEPERQRVKGIIINKFRGDVTLLQPGIDWVEQRVGKRVLGVVPFVPGLWLDGEDMLPAARRSVATQANALRVVVPALPRISNHTDFDPLRAHPQVDFCYVRAGEPIPPADLVILPGSKSVQRDLAWLRANGWDDYLLRHLRYQGKVMGICGGMQMLGQTLLDPLGLESDTPSTPGLGLLDYVTTLEPEKQLVNVSGKLATGDAAVHGYEIHMGVTRGPALDQPALWLGERPEGALSADGQIMATYLHGLFDAPDACAALLQWAGLSGAERIDHDARREDSINKLADAVAASVDLDAIWQIMG</sequence>
<keyword evidence="11" id="KW-1185">Reference proteome</keyword>
<feature type="domain" description="CobQ/CobB/MinD/ParA nucleotide binding" evidence="8">
    <location>
        <begin position="5"/>
        <end position="230"/>
    </location>
</feature>
<keyword evidence="4 7" id="KW-0169">Cobalamin biosynthesis</keyword>
<dbReference type="InterPro" id="IPR002586">
    <property type="entry name" value="CobQ/CobB/MinD/ParA_Nub-bd_dom"/>
</dbReference>
<evidence type="ECO:0000256" key="3">
    <source>
        <dbReference type="ARBA" id="ARBA00019833"/>
    </source>
</evidence>
<comment type="similarity">
    <text evidence="2 7">Belongs to the CobB/CobQ family. CobQ subfamily.</text>
</comment>
<dbReference type="RefSeq" id="WP_246428639.1">
    <property type="nucleotide sequence ID" value="NZ_JACHHN010000003.1"/>
</dbReference>
<dbReference type="InterPro" id="IPR004459">
    <property type="entry name" value="CobQ_synth"/>
</dbReference>
<dbReference type="CDD" id="cd05389">
    <property type="entry name" value="CobQ_N"/>
    <property type="match status" value="1"/>
</dbReference>
<feature type="active site" evidence="7">
    <location>
        <position position="429"/>
    </location>
</feature>
<accession>A0A840RF59</accession>
<name>A0A840RF59_9NEIS</name>
<dbReference type="Pfam" id="PF07685">
    <property type="entry name" value="GATase_3"/>
    <property type="match status" value="1"/>
</dbReference>
<dbReference type="AlphaFoldDB" id="A0A840RF59"/>
<keyword evidence="5 7" id="KW-0315">Glutamine amidotransferase</keyword>
<dbReference type="EMBL" id="JACHHN010000003">
    <property type="protein sequence ID" value="MBB5190973.1"/>
    <property type="molecule type" value="Genomic_DNA"/>
</dbReference>
<dbReference type="Gene3D" id="3.40.50.880">
    <property type="match status" value="1"/>
</dbReference>